<name>A0A8C8RYW9_9SAUR</name>
<evidence type="ECO:0000313" key="6">
    <source>
        <dbReference type="Ensembl" id="ENSPCEP00000012044.1"/>
    </source>
</evidence>
<feature type="domain" description="Integrase catalytic" evidence="5">
    <location>
        <begin position="260"/>
        <end position="416"/>
    </location>
</feature>
<dbReference type="AlphaFoldDB" id="A0A8C8RYW9"/>
<dbReference type="FunFam" id="3.30.420.10:FF:000269">
    <property type="entry name" value="Uncharacterized protein"/>
    <property type="match status" value="1"/>
</dbReference>
<organism evidence="6 7">
    <name type="scientific">Pelusios castaneus</name>
    <name type="common">West African mud turtle</name>
    <dbReference type="NCBI Taxonomy" id="367368"/>
    <lineage>
        <taxon>Eukaryota</taxon>
        <taxon>Metazoa</taxon>
        <taxon>Chordata</taxon>
        <taxon>Craniata</taxon>
        <taxon>Vertebrata</taxon>
        <taxon>Euteleostomi</taxon>
        <taxon>Archelosauria</taxon>
        <taxon>Testudinata</taxon>
        <taxon>Testudines</taxon>
        <taxon>Pleurodira</taxon>
        <taxon>Pelomedusidae</taxon>
        <taxon>Pelusios</taxon>
    </lineage>
</organism>
<dbReference type="Gene3D" id="3.10.10.10">
    <property type="entry name" value="HIV Type 1 Reverse Transcriptase, subunit A, domain 1"/>
    <property type="match status" value="1"/>
</dbReference>
<dbReference type="InterPro" id="IPR001584">
    <property type="entry name" value="Integrase_cat-core"/>
</dbReference>
<dbReference type="PANTHER" id="PTHR37984:SF15">
    <property type="entry name" value="INTEGRASE CATALYTIC DOMAIN-CONTAINING PROTEIN"/>
    <property type="match status" value="1"/>
</dbReference>
<dbReference type="Gene3D" id="3.30.70.270">
    <property type="match status" value="1"/>
</dbReference>
<dbReference type="Pfam" id="PF00665">
    <property type="entry name" value="rve"/>
    <property type="match status" value="1"/>
</dbReference>
<dbReference type="GO" id="GO:0003676">
    <property type="term" value="F:nucleic acid binding"/>
    <property type="evidence" value="ECO:0007669"/>
    <property type="project" value="InterPro"/>
</dbReference>
<dbReference type="EC" id="3.1.26.4" evidence="2"/>
<dbReference type="Pfam" id="PF17921">
    <property type="entry name" value="Integrase_H2C2"/>
    <property type="match status" value="1"/>
</dbReference>
<comment type="similarity">
    <text evidence="1">Belongs to the beta type-B retroviral polymerase family. HERV class-II K(HML-2) pol subfamily.</text>
</comment>
<accession>A0A8C8RYW9</accession>
<dbReference type="Ensembl" id="ENSPCET00000012460.1">
    <property type="protein sequence ID" value="ENSPCEP00000012044.1"/>
    <property type="gene ID" value="ENSPCEG00000009571.1"/>
</dbReference>
<dbReference type="Proteomes" id="UP000694393">
    <property type="component" value="Unplaced"/>
</dbReference>
<keyword evidence="7" id="KW-1185">Reference proteome</keyword>
<evidence type="ECO:0000256" key="1">
    <source>
        <dbReference type="ARBA" id="ARBA00010879"/>
    </source>
</evidence>
<dbReference type="SUPFAM" id="SSF53098">
    <property type="entry name" value="Ribonuclease H-like"/>
    <property type="match status" value="1"/>
</dbReference>
<dbReference type="Gene3D" id="3.30.420.10">
    <property type="entry name" value="Ribonuclease H-like superfamily/Ribonuclease H"/>
    <property type="match status" value="1"/>
</dbReference>
<proteinExistence type="inferred from homology"/>
<dbReference type="InterPro" id="IPR043502">
    <property type="entry name" value="DNA/RNA_pol_sf"/>
</dbReference>
<evidence type="ECO:0000256" key="3">
    <source>
        <dbReference type="ARBA" id="ARBA00039658"/>
    </source>
</evidence>
<dbReference type="FunFam" id="1.10.340.70:FF:000001">
    <property type="entry name" value="Retrovirus-related Pol polyprotein from transposon gypsy-like Protein"/>
    <property type="match status" value="1"/>
</dbReference>
<evidence type="ECO:0000259" key="4">
    <source>
        <dbReference type="PROSITE" id="PS50878"/>
    </source>
</evidence>
<dbReference type="PROSITE" id="PS50878">
    <property type="entry name" value="RT_POL"/>
    <property type="match status" value="1"/>
</dbReference>
<protein>
    <recommendedName>
        <fullName evidence="3">Gypsy retrotransposon integrase-like protein 1</fullName>
        <ecNumber evidence="2">3.1.26.4</ecNumber>
    </recommendedName>
</protein>
<evidence type="ECO:0000259" key="5">
    <source>
        <dbReference type="PROSITE" id="PS50994"/>
    </source>
</evidence>
<dbReference type="Pfam" id="PF00078">
    <property type="entry name" value="RVT_1"/>
    <property type="match status" value="1"/>
</dbReference>
<dbReference type="InterPro" id="IPR012337">
    <property type="entry name" value="RNaseH-like_sf"/>
</dbReference>
<sequence length="561" mass="65426">MVVDYRKLNNITRKDAYPLPRIEETFALLAGSKWFSVLDLKSGYYQVPVEPADRSKTAFTTPFGNWQFRMMPQGLTNAPATFQRMMERVMSGMNLTEVVAFLDDLIIFSSTLEEHEERLLKVLKRLQEYGLKLAPSKCKLFQTSVKYLGHEEKKEEYETRLYLREWPKLFLSKGVLYRKAQRRGENIEQLVIPYTHRDRALEGIHDEMGHLGTERTLELARDRFYWPRMTKAVERKCQECERCIRRKARVEKAAELVNIKAYAPMELVCIDFLTLEPDASGTKNILVVTDHFTKYAQAYPTKDQTARTVASVLWENFINHYGFPRRIHSDQGANFESELINELSKISGVKSRTTPYHPRGNPVERFNRTLLNMLGTLEEHKKTHWKKYVKPLVHAYNCTRNDTTGHSPYFLMFGRQPILPIDLCFGIKIRGRQEVAHQEYVKDLRCRLRYAYDLAAKESERSQLTNKSRWDAKIIMSSIEPGDRVLVRNLSLRGKQKLADRWEPVVHVVLEQLKEDIPVYKVQAESGDGPIRVLHRDMLRPCGYISSHKSVEDNQSDACEW</sequence>
<dbReference type="InterPro" id="IPR041588">
    <property type="entry name" value="Integrase_H2C2"/>
</dbReference>
<dbReference type="InterPro" id="IPR043128">
    <property type="entry name" value="Rev_trsase/Diguanyl_cyclase"/>
</dbReference>
<dbReference type="SUPFAM" id="SSF56672">
    <property type="entry name" value="DNA/RNA polymerases"/>
    <property type="match status" value="1"/>
</dbReference>
<reference evidence="6" key="2">
    <citation type="submission" date="2025-09" db="UniProtKB">
        <authorList>
            <consortium name="Ensembl"/>
        </authorList>
    </citation>
    <scope>IDENTIFICATION</scope>
</reference>
<reference evidence="6" key="1">
    <citation type="submission" date="2025-08" db="UniProtKB">
        <authorList>
            <consortium name="Ensembl"/>
        </authorList>
    </citation>
    <scope>IDENTIFICATION</scope>
</reference>
<dbReference type="InterPro" id="IPR036397">
    <property type="entry name" value="RNaseH_sf"/>
</dbReference>
<evidence type="ECO:0000313" key="7">
    <source>
        <dbReference type="Proteomes" id="UP000694393"/>
    </source>
</evidence>
<dbReference type="Gene3D" id="1.10.340.70">
    <property type="match status" value="1"/>
</dbReference>
<dbReference type="PANTHER" id="PTHR37984">
    <property type="entry name" value="PROTEIN CBG26694"/>
    <property type="match status" value="1"/>
</dbReference>
<evidence type="ECO:0000256" key="2">
    <source>
        <dbReference type="ARBA" id="ARBA00012180"/>
    </source>
</evidence>
<dbReference type="PROSITE" id="PS50994">
    <property type="entry name" value="INTEGRASE"/>
    <property type="match status" value="1"/>
</dbReference>
<dbReference type="CDD" id="cd01647">
    <property type="entry name" value="RT_LTR"/>
    <property type="match status" value="1"/>
</dbReference>
<feature type="domain" description="Reverse transcriptase" evidence="4">
    <location>
        <begin position="1"/>
        <end position="152"/>
    </location>
</feature>
<dbReference type="InterPro" id="IPR050951">
    <property type="entry name" value="Retrovirus_Pol_polyprotein"/>
</dbReference>
<dbReference type="InterPro" id="IPR000477">
    <property type="entry name" value="RT_dom"/>
</dbReference>
<dbReference type="GO" id="GO:0004523">
    <property type="term" value="F:RNA-DNA hybrid ribonuclease activity"/>
    <property type="evidence" value="ECO:0007669"/>
    <property type="project" value="UniProtKB-EC"/>
</dbReference>
<dbReference type="GO" id="GO:0015074">
    <property type="term" value="P:DNA integration"/>
    <property type="evidence" value="ECO:0007669"/>
    <property type="project" value="InterPro"/>
</dbReference>